<dbReference type="KEGG" id="mgor:H0P51_06405"/>
<feature type="transmembrane region" description="Helical" evidence="12">
    <location>
        <begin position="253"/>
        <end position="273"/>
    </location>
</feature>
<dbReference type="Proteomes" id="UP000510682">
    <property type="component" value="Chromosome"/>
</dbReference>
<dbReference type="PANTHER" id="PTHR38674">
    <property type="entry name" value="ALKANE 1-MONOOXYGENASE 1"/>
    <property type="match status" value="1"/>
</dbReference>
<evidence type="ECO:0000256" key="7">
    <source>
        <dbReference type="ARBA" id="ARBA00022989"/>
    </source>
</evidence>
<keyword evidence="5 12" id="KW-0812">Transmembrane</keyword>
<dbReference type="RefSeq" id="WP_180917145.1">
    <property type="nucleotide sequence ID" value="NZ_CP059165.1"/>
</dbReference>
<reference evidence="14 15" key="2">
    <citation type="submission" date="2020-07" db="EMBL/GenBank/DDBJ databases">
        <authorList>
            <person name="Yu X."/>
        </authorList>
    </citation>
    <scope>NUCLEOTIDE SEQUENCE [LARGE SCALE GENOMIC DNA]</scope>
    <source>
        <strain evidence="15">24</strain>
    </source>
</reference>
<comment type="subcellular location">
    <subcellularLocation>
        <location evidence="1">Cell inner membrane</location>
        <topology evidence="1">Multi-pass membrane protein</topology>
    </subcellularLocation>
</comment>
<dbReference type="GO" id="GO:0004497">
    <property type="term" value="F:monooxygenase activity"/>
    <property type="evidence" value="ECO:0007669"/>
    <property type="project" value="UniProtKB-KW"/>
</dbReference>
<evidence type="ECO:0000256" key="9">
    <source>
        <dbReference type="ARBA" id="ARBA00023004"/>
    </source>
</evidence>
<feature type="transmembrane region" description="Helical" evidence="12">
    <location>
        <begin position="59"/>
        <end position="78"/>
    </location>
</feature>
<dbReference type="InterPro" id="IPR005804">
    <property type="entry name" value="FA_desaturase_dom"/>
</dbReference>
<keyword evidence="9" id="KW-0408">Iron</keyword>
<keyword evidence="3" id="KW-1003">Cell membrane</keyword>
<keyword evidence="11 12" id="KW-0472">Membrane</keyword>
<evidence type="ECO:0000313" key="14">
    <source>
        <dbReference type="EMBL" id="QLL08559.1"/>
    </source>
</evidence>
<keyword evidence="4" id="KW-0997">Cell inner membrane</keyword>
<proteinExistence type="inferred from homology"/>
<dbReference type="AlphaFoldDB" id="A0A7D6ITM7"/>
<feature type="transmembrane region" description="Helical" evidence="12">
    <location>
        <begin position="98"/>
        <end position="121"/>
    </location>
</feature>
<evidence type="ECO:0000256" key="8">
    <source>
        <dbReference type="ARBA" id="ARBA00023002"/>
    </source>
</evidence>
<dbReference type="InterPro" id="IPR033885">
    <property type="entry name" value="AlkB/XylM"/>
</dbReference>
<feature type="transmembrane region" description="Helical" evidence="12">
    <location>
        <begin position="25"/>
        <end position="47"/>
    </location>
</feature>
<feature type="transmembrane region" description="Helical" evidence="12">
    <location>
        <begin position="141"/>
        <end position="158"/>
    </location>
</feature>
<dbReference type="CDD" id="cd03512">
    <property type="entry name" value="Alkane-hydroxylase"/>
    <property type="match status" value="1"/>
</dbReference>
<evidence type="ECO:0000256" key="3">
    <source>
        <dbReference type="ARBA" id="ARBA00022475"/>
    </source>
</evidence>
<evidence type="ECO:0000256" key="5">
    <source>
        <dbReference type="ARBA" id="ARBA00022692"/>
    </source>
</evidence>
<evidence type="ECO:0000256" key="6">
    <source>
        <dbReference type="ARBA" id="ARBA00022723"/>
    </source>
</evidence>
<dbReference type="EMBL" id="CP059165">
    <property type="protein sequence ID" value="QLL08559.1"/>
    <property type="molecule type" value="Genomic_DNA"/>
</dbReference>
<keyword evidence="6" id="KW-0479">Metal-binding</keyword>
<evidence type="ECO:0000313" key="15">
    <source>
        <dbReference type="Proteomes" id="UP000510682"/>
    </source>
</evidence>
<gene>
    <name evidence="14" type="ORF">H0P51_06405</name>
</gene>
<evidence type="ECO:0000256" key="2">
    <source>
        <dbReference type="ARBA" id="ARBA00010823"/>
    </source>
</evidence>
<evidence type="ECO:0000256" key="12">
    <source>
        <dbReference type="SAM" id="Phobius"/>
    </source>
</evidence>
<organism evidence="14 15">
    <name type="scientific">Mycobacterium vicinigordonae</name>
    <dbReference type="NCBI Taxonomy" id="1719132"/>
    <lineage>
        <taxon>Bacteria</taxon>
        <taxon>Bacillati</taxon>
        <taxon>Actinomycetota</taxon>
        <taxon>Actinomycetes</taxon>
        <taxon>Mycobacteriales</taxon>
        <taxon>Mycobacteriaceae</taxon>
        <taxon>Mycobacterium</taxon>
    </lineage>
</organism>
<feature type="domain" description="Fatty acid desaturase" evidence="13">
    <location>
        <begin position="137"/>
        <end position="368"/>
    </location>
</feature>
<dbReference type="GO" id="GO:0046872">
    <property type="term" value="F:metal ion binding"/>
    <property type="evidence" value="ECO:0007669"/>
    <property type="project" value="UniProtKB-KW"/>
</dbReference>
<dbReference type="GO" id="GO:0006629">
    <property type="term" value="P:lipid metabolic process"/>
    <property type="evidence" value="ECO:0007669"/>
    <property type="project" value="InterPro"/>
</dbReference>
<dbReference type="GO" id="GO:0005886">
    <property type="term" value="C:plasma membrane"/>
    <property type="evidence" value="ECO:0007669"/>
    <property type="project" value="UniProtKB-SubCell"/>
</dbReference>
<name>A0A7D6ITM7_9MYCO</name>
<keyword evidence="8" id="KW-0560">Oxidoreductase</keyword>
<evidence type="ECO:0000256" key="10">
    <source>
        <dbReference type="ARBA" id="ARBA00023033"/>
    </source>
</evidence>
<protein>
    <submittedName>
        <fullName evidence="14">Alkane 1-monooxygenase</fullName>
    </submittedName>
</protein>
<keyword evidence="7 12" id="KW-1133">Transmembrane helix</keyword>
<evidence type="ECO:0000259" key="13">
    <source>
        <dbReference type="Pfam" id="PF00487"/>
    </source>
</evidence>
<sequence>MTTQLTQTDPQPAGTPIEWRDKKRYLWLMGLIAPTALFVMLPIVWAFNQLGWQTTAQVPLWIGPILLYILLPALDRFFGPDGQNPPDEVMERLENDKYYRYCTYLYIPFQYASVLLGAYLFTASNLSWLGFDGPLGWFGKIGLALSVGVLGGVGINTAHEMGHKKDSLERWLSKITLAQTAYGHFYIEHNRGHHVRVSTPEDPASSRFGETFWEFLPRSVIGSARSSVHLEAQRIRRLGKSPWNPRTYLSNDVLNAWAMTVVLFGALIAAFGVGVIPFLLIQAVFGFSLLEAVNYLEHYGLLRQKNANGRYERCAPVHSWNSDHIVTNLFLYHLQRHSDHHANPTRRYQTLRSMEGSPNLPSGYASMISLTYVPPLWRKVMDHRVLAHYGGDITKVNVQPRLRRKLYAKYGVAEMARA</sequence>
<comment type="similarity">
    <text evidence="2">Belongs to the fatty acid desaturase type 1 family. AlkB subfamily.</text>
</comment>
<reference evidence="15" key="1">
    <citation type="submission" date="2020-07" db="EMBL/GenBank/DDBJ databases">
        <title>Description of Mycobacterium gordonae subsp. intergordonae subsp.nov. and Mycobacterium gordonae subsp. gordonae subsp. nov.</title>
        <authorList>
            <person name="Yu X."/>
        </authorList>
    </citation>
    <scope>NUCLEOTIDE SEQUENCE [LARGE SCALE GENOMIC DNA]</scope>
    <source>
        <strain evidence="15">24</strain>
    </source>
</reference>
<evidence type="ECO:0000256" key="4">
    <source>
        <dbReference type="ARBA" id="ARBA00022519"/>
    </source>
</evidence>
<reference evidence="15" key="3">
    <citation type="submission" date="2023-07" db="EMBL/GenBank/DDBJ databases">
        <title>Description of Mycobacterium gordonae subsp. intergordonae subsp.nov. and Mycobacterium gordonae subsp. gordonae subsp. nov.</title>
        <authorList>
            <person name="Huang H."/>
        </authorList>
    </citation>
    <scope>NUCLEOTIDE SEQUENCE [LARGE SCALE GENOMIC DNA]</scope>
    <source>
        <strain evidence="15">24</strain>
    </source>
</reference>
<keyword evidence="10 14" id="KW-0503">Monooxygenase</keyword>
<keyword evidence="15" id="KW-1185">Reference proteome</keyword>
<dbReference type="Pfam" id="PF00487">
    <property type="entry name" value="FA_desaturase"/>
    <property type="match status" value="1"/>
</dbReference>
<evidence type="ECO:0000256" key="1">
    <source>
        <dbReference type="ARBA" id="ARBA00004429"/>
    </source>
</evidence>
<evidence type="ECO:0000256" key="11">
    <source>
        <dbReference type="ARBA" id="ARBA00023136"/>
    </source>
</evidence>
<dbReference type="PANTHER" id="PTHR38674:SF1">
    <property type="entry name" value="ALKANE 1-MONOOXYGENASE 1"/>
    <property type="match status" value="1"/>
</dbReference>
<accession>A0A7D6ITM7</accession>